<evidence type="ECO:0008006" key="3">
    <source>
        <dbReference type="Google" id="ProtNLM"/>
    </source>
</evidence>
<evidence type="ECO:0000313" key="2">
    <source>
        <dbReference type="Proteomes" id="UP001180489"/>
    </source>
</evidence>
<sequence>MVAEVSALATFFRWLAETCGQVLSTNSTAKSYQFMSAALLEYETGTPVSMLKGSPRSTAVSRSERRASASALVAKVLLCFFVPTFQTTL</sequence>
<name>A0ABU2UU51_9ACTN</name>
<gene>
    <name evidence="1" type="ORF">RM863_32190</name>
</gene>
<organism evidence="1 2">
    <name type="scientific">Streptomyces hintoniae</name>
    <dbReference type="NCBI Taxonomy" id="3075521"/>
    <lineage>
        <taxon>Bacteria</taxon>
        <taxon>Bacillati</taxon>
        <taxon>Actinomycetota</taxon>
        <taxon>Actinomycetes</taxon>
        <taxon>Kitasatosporales</taxon>
        <taxon>Streptomycetaceae</taxon>
        <taxon>Streptomyces</taxon>
    </lineage>
</organism>
<dbReference type="EMBL" id="JAVRFF010000048">
    <property type="protein sequence ID" value="MDT0476797.1"/>
    <property type="molecule type" value="Genomic_DNA"/>
</dbReference>
<comment type="caution">
    <text evidence="1">The sequence shown here is derived from an EMBL/GenBank/DDBJ whole genome shotgun (WGS) entry which is preliminary data.</text>
</comment>
<dbReference type="Proteomes" id="UP001180489">
    <property type="component" value="Unassembled WGS sequence"/>
</dbReference>
<proteinExistence type="predicted"/>
<dbReference type="RefSeq" id="WP_311637293.1">
    <property type="nucleotide sequence ID" value="NZ_JAVRFF010000048.1"/>
</dbReference>
<keyword evidence="2" id="KW-1185">Reference proteome</keyword>
<protein>
    <recommendedName>
        <fullName evidence="3">Integrase</fullName>
    </recommendedName>
</protein>
<reference evidence="1" key="1">
    <citation type="submission" date="2024-05" db="EMBL/GenBank/DDBJ databases">
        <title>30 novel species of actinomycetes from the DSMZ collection.</title>
        <authorList>
            <person name="Nouioui I."/>
        </authorList>
    </citation>
    <scope>NUCLEOTIDE SEQUENCE</scope>
    <source>
        <strain evidence="1">DSM 41014</strain>
    </source>
</reference>
<accession>A0ABU2UU51</accession>
<evidence type="ECO:0000313" key="1">
    <source>
        <dbReference type="EMBL" id="MDT0476797.1"/>
    </source>
</evidence>